<reference evidence="2" key="1">
    <citation type="submission" date="2021-01" db="EMBL/GenBank/DDBJ databases">
        <authorList>
            <person name="Corre E."/>
            <person name="Pelletier E."/>
            <person name="Niang G."/>
            <person name="Scheremetjew M."/>
            <person name="Finn R."/>
            <person name="Kale V."/>
            <person name="Holt S."/>
            <person name="Cochrane G."/>
            <person name="Meng A."/>
            <person name="Brown T."/>
            <person name="Cohen L."/>
        </authorList>
    </citation>
    <scope>NUCLEOTIDE SEQUENCE</scope>
    <source>
        <strain evidence="2">OF101</strain>
    </source>
</reference>
<gene>
    <name evidence="2" type="ORF">ACAT0790_LOCUS38376</name>
</gene>
<accession>A0A7S1RBJ0</accession>
<dbReference type="AlphaFoldDB" id="A0A7S1RBJ0"/>
<dbReference type="EMBL" id="HBGE01064147">
    <property type="protein sequence ID" value="CAD9161611.1"/>
    <property type="molecule type" value="Transcribed_RNA"/>
</dbReference>
<evidence type="ECO:0000256" key="1">
    <source>
        <dbReference type="SAM" id="MobiDB-lite"/>
    </source>
</evidence>
<sequence>MTQAESLRKRRAAEAAAGRLDILLEIQGNGGSEASGAIPRDAQKLLGVYVRDPAPAKGFPEDRPTYTGPKGCKLHFLPQPGGSGHWLVTLARLNKLIIEDAARTPDYADPESVWQVATSDGFCDVSELRAVCVNSRALLGIREPPEQAAAVEASIARRPPRAKKPPKARRKQSLEELEELVAELVASFAGDEERLLDAVDELLGAVDEVELQEAIMAMVEEQLAAAPRRRKAKGRRAAA</sequence>
<evidence type="ECO:0000313" key="2">
    <source>
        <dbReference type="EMBL" id="CAD9161611.1"/>
    </source>
</evidence>
<proteinExistence type="predicted"/>
<feature type="compositionally biased region" description="Basic residues" evidence="1">
    <location>
        <begin position="158"/>
        <end position="171"/>
    </location>
</feature>
<protein>
    <submittedName>
        <fullName evidence="2">Uncharacterized protein</fullName>
    </submittedName>
</protein>
<name>A0A7S1RBJ0_ALECA</name>
<organism evidence="2">
    <name type="scientific">Alexandrium catenella</name>
    <name type="common">Red tide dinoflagellate</name>
    <name type="synonym">Gonyaulax catenella</name>
    <dbReference type="NCBI Taxonomy" id="2925"/>
    <lineage>
        <taxon>Eukaryota</taxon>
        <taxon>Sar</taxon>
        <taxon>Alveolata</taxon>
        <taxon>Dinophyceae</taxon>
        <taxon>Gonyaulacales</taxon>
        <taxon>Pyrocystaceae</taxon>
        <taxon>Alexandrium</taxon>
    </lineage>
</organism>
<feature type="region of interest" description="Disordered" evidence="1">
    <location>
        <begin position="150"/>
        <end position="172"/>
    </location>
</feature>